<dbReference type="InterPro" id="IPR000326">
    <property type="entry name" value="PAP2/HPO"/>
</dbReference>
<sequence length="271" mass="31431">MNKKKCLLYFTVQPRIRYFTCDQSDVFMPFKEDTVPFWAVGIFATIGPLFFILIVELLNARLLPFQINKKNLSLRERRRKFFICTFHGISLFILGIAITLLLTEIGKKWVGRLRPHFMDVCKPNYDKLECTITTLKGEVYKPIDTGSNFCTGDLKKVTEARLSFPSGHSSYSWYCMVFLIIYLEARLFLLRLRYIKPLIQMSAFIAAFVTALSRISDYHHRGSDVIGGTVLGIIIALAVTLLVGRVLWDYEVERPYTDFDHKPRKSTLREF</sequence>
<dbReference type="InterPro" id="IPR036938">
    <property type="entry name" value="PAP2/HPO_sf"/>
</dbReference>
<protein>
    <recommendedName>
        <fullName evidence="7">Phosphatidic acid phosphatase type 2/haloperoxidase domain-containing protein</fullName>
    </recommendedName>
</protein>
<reference evidence="8" key="1">
    <citation type="submission" date="2021-02" db="EMBL/GenBank/DDBJ databases">
        <authorList>
            <person name="Nowell W R."/>
        </authorList>
    </citation>
    <scope>NUCLEOTIDE SEQUENCE</scope>
    <source>
        <strain evidence="8">Ploen Becks lab</strain>
    </source>
</reference>
<evidence type="ECO:0000256" key="2">
    <source>
        <dbReference type="ARBA" id="ARBA00008816"/>
    </source>
</evidence>
<dbReference type="EMBL" id="CAJNOC010001756">
    <property type="protein sequence ID" value="CAF0888758.1"/>
    <property type="molecule type" value="Genomic_DNA"/>
</dbReference>
<dbReference type="GO" id="GO:0008195">
    <property type="term" value="F:phosphatidate phosphatase activity"/>
    <property type="evidence" value="ECO:0007669"/>
    <property type="project" value="TreeGrafter"/>
</dbReference>
<dbReference type="Pfam" id="PF01569">
    <property type="entry name" value="PAP2"/>
    <property type="match status" value="1"/>
</dbReference>
<dbReference type="GO" id="GO:0007165">
    <property type="term" value="P:signal transduction"/>
    <property type="evidence" value="ECO:0007669"/>
    <property type="project" value="TreeGrafter"/>
</dbReference>
<name>A0A813YTB1_9BILA</name>
<feature type="transmembrane region" description="Helical" evidence="6">
    <location>
        <begin position="81"/>
        <end position="102"/>
    </location>
</feature>
<accession>A0A813YTB1</accession>
<keyword evidence="4 6" id="KW-1133">Transmembrane helix</keyword>
<dbReference type="PANTHER" id="PTHR10165:SF103">
    <property type="entry name" value="PHOSPHOLIPID PHOSPHATASE HOMOLOG 1.2 HOMOLOG"/>
    <property type="match status" value="1"/>
</dbReference>
<evidence type="ECO:0000256" key="3">
    <source>
        <dbReference type="ARBA" id="ARBA00022692"/>
    </source>
</evidence>
<dbReference type="SUPFAM" id="SSF48317">
    <property type="entry name" value="Acid phosphatase/Vanadium-dependent haloperoxidase"/>
    <property type="match status" value="1"/>
</dbReference>
<evidence type="ECO:0000256" key="5">
    <source>
        <dbReference type="ARBA" id="ARBA00023136"/>
    </source>
</evidence>
<evidence type="ECO:0000313" key="8">
    <source>
        <dbReference type="EMBL" id="CAF0888758.1"/>
    </source>
</evidence>
<dbReference type="CDD" id="cd03384">
    <property type="entry name" value="PAP2_wunen"/>
    <property type="match status" value="1"/>
</dbReference>
<feature type="transmembrane region" description="Helical" evidence="6">
    <location>
        <begin position="171"/>
        <end position="190"/>
    </location>
</feature>
<gene>
    <name evidence="8" type="ORF">OXX778_LOCUS10795</name>
</gene>
<evidence type="ECO:0000313" key="9">
    <source>
        <dbReference type="Proteomes" id="UP000663879"/>
    </source>
</evidence>
<dbReference type="Proteomes" id="UP000663879">
    <property type="component" value="Unassembled WGS sequence"/>
</dbReference>
<dbReference type="GO" id="GO:0006644">
    <property type="term" value="P:phospholipid metabolic process"/>
    <property type="evidence" value="ECO:0007669"/>
    <property type="project" value="InterPro"/>
</dbReference>
<comment type="subcellular location">
    <subcellularLocation>
        <location evidence="1">Membrane</location>
        <topology evidence="1">Multi-pass membrane protein</topology>
    </subcellularLocation>
</comment>
<dbReference type="PANTHER" id="PTHR10165">
    <property type="entry name" value="LIPID PHOSPHATE PHOSPHATASE"/>
    <property type="match status" value="1"/>
</dbReference>
<evidence type="ECO:0000256" key="1">
    <source>
        <dbReference type="ARBA" id="ARBA00004141"/>
    </source>
</evidence>
<evidence type="ECO:0000259" key="7">
    <source>
        <dbReference type="SMART" id="SM00014"/>
    </source>
</evidence>
<keyword evidence="3 6" id="KW-0812">Transmembrane</keyword>
<evidence type="ECO:0000256" key="4">
    <source>
        <dbReference type="ARBA" id="ARBA00022989"/>
    </source>
</evidence>
<proteinExistence type="inferred from homology"/>
<dbReference type="OrthoDB" id="8907274at2759"/>
<dbReference type="GO" id="GO:0046839">
    <property type="term" value="P:phospholipid dephosphorylation"/>
    <property type="evidence" value="ECO:0007669"/>
    <property type="project" value="TreeGrafter"/>
</dbReference>
<feature type="transmembrane region" description="Helical" evidence="6">
    <location>
        <begin position="37"/>
        <end position="60"/>
    </location>
</feature>
<keyword evidence="5 6" id="KW-0472">Membrane</keyword>
<dbReference type="GO" id="GO:0005886">
    <property type="term" value="C:plasma membrane"/>
    <property type="evidence" value="ECO:0007669"/>
    <property type="project" value="TreeGrafter"/>
</dbReference>
<dbReference type="AlphaFoldDB" id="A0A813YTB1"/>
<comment type="caution">
    <text evidence="8">The sequence shown here is derived from an EMBL/GenBank/DDBJ whole genome shotgun (WGS) entry which is preliminary data.</text>
</comment>
<dbReference type="InterPro" id="IPR043216">
    <property type="entry name" value="PAP-like"/>
</dbReference>
<comment type="similarity">
    <text evidence="2">Belongs to the PA-phosphatase related phosphoesterase family.</text>
</comment>
<feature type="transmembrane region" description="Helical" evidence="6">
    <location>
        <begin position="197"/>
        <end position="213"/>
    </location>
</feature>
<feature type="domain" description="Phosphatidic acid phosphatase type 2/haloperoxidase" evidence="7">
    <location>
        <begin position="87"/>
        <end position="240"/>
    </location>
</feature>
<dbReference type="SMART" id="SM00014">
    <property type="entry name" value="acidPPc"/>
    <property type="match status" value="1"/>
</dbReference>
<organism evidence="8 9">
    <name type="scientific">Brachionus calyciflorus</name>
    <dbReference type="NCBI Taxonomy" id="104777"/>
    <lineage>
        <taxon>Eukaryota</taxon>
        <taxon>Metazoa</taxon>
        <taxon>Spiralia</taxon>
        <taxon>Gnathifera</taxon>
        <taxon>Rotifera</taxon>
        <taxon>Eurotatoria</taxon>
        <taxon>Monogononta</taxon>
        <taxon>Pseudotrocha</taxon>
        <taxon>Ploima</taxon>
        <taxon>Brachionidae</taxon>
        <taxon>Brachionus</taxon>
    </lineage>
</organism>
<feature type="transmembrane region" description="Helical" evidence="6">
    <location>
        <begin position="225"/>
        <end position="248"/>
    </location>
</feature>
<dbReference type="Gene3D" id="1.20.144.10">
    <property type="entry name" value="Phosphatidic acid phosphatase type 2/haloperoxidase"/>
    <property type="match status" value="1"/>
</dbReference>
<keyword evidence="9" id="KW-1185">Reference proteome</keyword>
<evidence type="ECO:0000256" key="6">
    <source>
        <dbReference type="SAM" id="Phobius"/>
    </source>
</evidence>